<keyword evidence="1" id="KW-1133">Transmembrane helix</keyword>
<evidence type="ECO:0000313" key="3">
    <source>
        <dbReference type="Proteomes" id="UP000601789"/>
    </source>
</evidence>
<keyword evidence="1" id="KW-0812">Transmembrane</keyword>
<keyword evidence="3" id="KW-1185">Reference proteome</keyword>
<accession>A0ABS0SBA8</accession>
<protein>
    <recommendedName>
        <fullName evidence="4">DUF3971 domain-containing protein</fullName>
    </recommendedName>
</protein>
<name>A0ABS0SBA8_9HYPH</name>
<gene>
    <name evidence="2" type="ORF">IOD40_07890</name>
</gene>
<proteinExistence type="predicted"/>
<evidence type="ECO:0000313" key="2">
    <source>
        <dbReference type="EMBL" id="MBI1620580.1"/>
    </source>
</evidence>
<organism evidence="2 3">
    <name type="scientific">Aquamicrobium zhengzhouense</name>
    <dbReference type="NCBI Taxonomy" id="2781738"/>
    <lineage>
        <taxon>Bacteria</taxon>
        <taxon>Pseudomonadati</taxon>
        <taxon>Pseudomonadota</taxon>
        <taxon>Alphaproteobacteria</taxon>
        <taxon>Hyphomicrobiales</taxon>
        <taxon>Phyllobacteriaceae</taxon>
        <taxon>Aquamicrobium</taxon>
    </lineage>
</organism>
<dbReference type="RefSeq" id="WP_198475996.1">
    <property type="nucleotide sequence ID" value="NZ_JADGMQ010000004.1"/>
</dbReference>
<comment type="caution">
    <text evidence="2">The sequence shown here is derived from an EMBL/GenBank/DDBJ whole genome shotgun (WGS) entry which is preliminary data.</text>
</comment>
<evidence type="ECO:0000256" key="1">
    <source>
        <dbReference type="SAM" id="Phobius"/>
    </source>
</evidence>
<evidence type="ECO:0008006" key="4">
    <source>
        <dbReference type="Google" id="ProtNLM"/>
    </source>
</evidence>
<feature type="transmembrane region" description="Helical" evidence="1">
    <location>
        <begin position="42"/>
        <end position="69"/>
    </location>
</feature>
<dbReference type="Proteomes" id="UP000601789">
    <property type="component" value="Unassembled WGS sequence"/>
</dbReference>
<sequence length="1115" mass="118798">MHSEILPHEKIRFRRSDAMRLDELPSAVAGVHPRKRSRLRSLYRFALFTIAGLTLLACVSIAAIVGGVGDLRLRDEVQRSLQRLAGDQYPATIGATSVSINGAGTIVLRAQDLRIDHALQVARLDLGLRALPLARGDIRVKSVRVADATIDLAALPQADAGAQLDLFDEDGLVDPDVVINAVFSSVHQLLDVFDLRDMERISLRNVAIDPAGATDNGRVQISSADIERNRRGRLSLSGEFSVGRRLAAVEGSVTIDPSSKRLRGVSLAVDIPEVPDNAELAGWAGKFASANVTLGGSQLLEAESITVSAQVAGLNFSVGRHELVTDISVDATAAAGTGKLELNRVLVEDGRYSWDFHGALGPEPADSANRGYRFELVSDGSESAPADSPEAAAPILARISGRMDRDFQQIDVEEIVGRAPIGELAGRASMRFQPGKSPGVQFRIGVQEMPVSYSKQLWPWFAATPARTWVLNNVFGGVVEAGQVELNVPPGRLGNGVPLGADEVFGSFSIRNTRFDVAGRLPPVRDAIGQVSFRGTDVDISLESGTAYMPTGRTVTGQSGTLTIDNAHIRPTIGKLKIGISGEADAVLELAGYDPINVGRYIDFKPEEFSGNVIGSVTADIPLHRGIPVETLGWQVSLDYEGVSLSREFDGQKITNASGSMVVDPGSAQIKAKAQLNGAPASIDLLEPLGTDKSKRRRLVELQLDDDALRRLAPGLRQILSGSVGVKFDAAASDGRELNVSLDRSALSLPWVGWSKGAGVPGSASFKMNSEGGKLSLTDFKLQGDSFGASGSLTLSNGALQSARLSSVRLNRSDDFSVNVTAKGNGYNVSIRGKRADARSIIKIYTAMGGGNAAKEAAPALSLDLQLDQMTGFHSEELRNVRLSYSGNGSRADRVEFSAITASGRPVAFVDTDQGGSRRIDMTSTDAGAVLRFLNFYEYMRGGEISLALSGPRGGALSGSIDARNFWIVNEPRLSSLVSSTPPGDNRSLSQAVRREIDTQSVEFERGYSRIVKGDNGISLEGGILRGPLIGMSFQGMLSDAQGNVALTGTFMPAYGLNRIFGEIPLIGQILGNGRDRGLIGITFRLLGAKDNPQLAINPLSVVAPGIFRSVFEFR</sequence>
<dbReference type="EMBL" id="JADGMQ010000004">
    <property type="protein sequence ID" value="MBI1620580.1"/>
    <property type="molecule type" value="Genomic_DNA"/>
</dbReference>
<keyword evidence="1" id="KW-0472">Membrane</keyword>
<reference evidence="2 3" key="1">
    <citation type="submission" date="2020-10" db="EMBL/GenBank/DDBJ databases">
        <title>Aquamicrobium zhengzhouensis sp. nov., a exopolysaccharide producing bacterium isolated from farmland soil.</title>
        <authorList>
            <person name="Wang X."/>
        </authorList>
    </citation>
    <scope>NUCLEOTIDE SEQUENCE [LARGE SCALE GENOMIC DNA]</scope>
    <source>
        <strain evidence="3">cd-1</strain>
    </source>
</reference>